<dbReference type="Proteomes" id="UP000238083">
    <property type="component" value="Unassembled WGS sequence"/>
</dbReference>
<dbReference type="OrthoDB" id="9837137at2"/>
<gene>
    <name evidence="1" type="ORF">CLV37_101397</name>
</gene>
<sequence>MPESTRKISELNGTVMATTRRTYCANKMPWPAGNHRSLERFLDEAERAETIDIVADHPAAATKLAFAPYSLDAATVGTILRYAESQEQGLAFPQAWARWQEVTDGQFSDVAESAEAFADFAQSLSPEHWDTRDGEPVADVLVAFVDAAAAGRAQGTSPREAVDALTGVTTEA</sequence>
<evidence type="ECO:0000313" key="2">
    <source>
        <dbReference type="Proteomes" id="UP000238083"/>
    </source>
</evidence>
<organism evidence="1 2">
    <name type="scientific">Kineococcus rhizosphaerae</name>
    <dbReference type="NCBI Taxonomy" id="559628"/>
    <lineage>
        <taxon>Bacteria</taxon>
        <taxon>Bacillati</taxon>
        <taxon>Actinomycetota</taxon>
        <taxon>Actinomycetes</taxon>
        <taxon>Kineosporiales</taxon>
        <taxon>Kineosporiaceae</taxon>
        <taxon>Kineococcus</taxon>
    </lineage>
</organism>
<dbReference type="EMBL" id="PVZF01000001">
    <property type="protein sequence ID" value="PRY18153.1"/>
    <property type="molecule type" value="Genomic_DNA"/>
</dbReference>
<dbReference type="AlphaFoldDB" id="A0A2T0RAG7"/>
<protein>
    <submittedName>
        <fullName evidence="1">Uncharacterized protein</fullName>
    </submittedName>
</protein>
<dbReference type="RefSeq" id="WP_106206417.1">
    <property type="nucleotide sequence ID" value="NZ_PVZF01000001.1"/>
</dbReference>
<evidence type="ECO:0000313" key="1">
    <source>
        <dbReference type="EMBL" id="PRY18153.1"/>
    </source>
</evidence>
<reference evidence="1 2" key="1">
    <citation type="submission" date="2018-03" db="EMBL/GenBank/DDBJ databases">
        <title>Genomic Encyclopedia of Archaeal and Bacterial Type Strains, Phase II (KMG-II): from individual species to whole genera.</title>
        <authorList>
            <person name="Goeker M."/>
        </authorList>
    </citation>
    <scope>NUCLEOTIDE SEQUENCE [LARGE SCALE GENOMIC DNA]</scope>
    <source>
        <strain evidence="1 2">DSM 19711</strain>
    </source>
</reference>
<comment type="caution">
    <text evidence="1">The sequence shown here is derived from an EMBL/GenBank/DDBJ whole genome shotgun (WGS) entry which is preliminary data.</text>
</comment>
<accession>A0A2T0RAG7</accession>
<proteinExistence type="predicted"/>
<name>A0A2T0RAG7_9ACTN</name>
<keyword evidence="2" id="KW-1185">Reference proteome</keyword>